<dbReference type="PANTHER" id="PTHR31321">
    <property type="entry name" value="ACYL-COA THIOESTER HYDROLASE YBHC-RELATED"/>
    <property type="match status" value="1"/>
</dbReference>
<accession>A0ABU3N5F7</accession>
<dbReference type="PANTHER" id="PTHR31321:SF57">
    <property type="entry name" value="PECTINESTERASE 53-RELATED"/>
    <property type="match status" value="1"/>
</dbReference>
<protein>
    <recommendedName>
        <fullName evidence="3">Pectinesterase catalytic domain-containing protein</fullName>
    </recommendedName>
</protein>
<dbReference type="InterPro" id="IPR011050">
    <property type="entry name" value="Pectin_lyase_fold/virulence"/>
</dbReference>
<evidence type="ECO:0000256" key="1">
    <source>
        <dbReference type="SAM" id="SignalP"/>
    </source>
</evidence>
<dbReference type="InterPro" id="IPR012334">
    <property type="entry name" value="Pectin_lyas_fold"/>
</dbReference>
<evidence type="ECO:0000313" key="2">
    <source>
        <dbReference type="EMBL" id="MDT8758555.1"/>
    </source>
</evidence>
<organism evidence="2">
    <name type="scientific">Sphingomonas psychrotolerans</name>
    <dbReference type="NCBI Taxonomy" id="1327635"/>
    <lineage>
        <taxon>Bacteria</taxon>
        <taxon>Pseudomonadati</taxon>
        <taxon>Pseudomonadota</taxon>
        <taxon>Alphaproteobacteria</taxon>
        <taxon>Sphingomonadales</taxon>
        <taxon>Sphingomonadaceae</taxon>
        <taxon>Sphingomonas</taxon>
    </lineage>
</organism>
<keyword evidence="1" id="KW-0732">Signal</keyword>
<evidence type="ECO:0008006" key="3">
    <source>
        <dbReference type="Google" id="ProtNLM"/>
    </source>
</evidence>
<proteinExistence type="predicted"/>
<dbReference type="Gene3D" id="2.160.20.10">
    <property type="entry name" value="Single-stranded right-handed beta-helix, Pectin lyase-like"/>
    <property type="match status" value="1"/>
</dbReference>
<feature type="chain" id="PRO_5045253468" description="Pectinesterase catalytic domain-containing protein" evidence="1">
    <location>
        <begin position="31"/>
        <end position="578"/>
    </location>
</feature>
<comment type="caution">
    <text evidence="2">The sequence shown here is derived from an EMBL/GenBank/DDBJ whole genome shotgun (WGS) entry which is preliminary data.</text>
</comment>
<name>A0ABU3N5F7_9SPHN</name>
<reference evidence="2" key="1">
    <citation type="submission" date="2022-04" db="EMBL/GenBank/DDBJ databases">
        <title>Tomato heritable bacteria conferring resistance against bacterial wilt.</title>
        <authorList>
            <person name="Yin J."/>
        </authorList>
    </citation>
    <scope>NUCLEOTIDE SEQUENCE</scope>
    <source>
        <strain evidence="2">Cra20</strain>
    </source>
</reference>
<sequence>MDQANLTIWGRAMMKMGVGASSLALLVALAACDGKDGGAVVTPTPTPTPATTAAFLPAAGETAAYKDTLLKLTFDGAPVITGIGTIRVYKSDGTLVDKIDTSANVVVAGGETQGAIGAPNTEIDKIGNGVPSLTQYRYTYYRPIRIAGNTVTIKLHDNVLAYDTSYYVQIDQSVFNGPFRGAGSFPGISGATEWTFRTRAAPASTTNITVDDDGAADFRSVQGALDYVMTTGCLSCPGAAAAKTVTIRNGIYDEQLFLRNVSNLTITGESRAATIVQNNNWEAFNPGTGGSRAAPNTSFSNIGGTAALGNRLALGGGRALMLIEGGDLIKLTNFTMVNTHVKDPTQNSQAEVIYYNSASLNGSRFIGTDMNFIGTQDTLQMKGWVWIYNSLIAGDVDFIWGYPYAMAIENSELRTVADPSAPASGGYIFQARSAKGYPGFVVLGGSLTAASGVPNGATYLARSGGVTQAQGYCTTMLAPGGGSPGNANLYCDNVAYVGVRMGDHIAPGGWFINPVPNLLPTATEGWRESGSLTASGAPLSLAGRETRYATSNADLSSRNTRAKVFAQWNGNVGWNPQP</sequence>
<dbReference type="EMBL" id="JALMLT010000002">
    <property type="protein sequence ID" value="MDT8758555.1"/>
    <property type="molecule type" value="Genomic_DNA"/>
</dbReference>
<dbReference type="SUPFAM" id="SSF51126">
    <property type="entry name" value="Pectin lyase-like"/>
    <property type="match status" value="1"/>
</dbReference>
<gene>
    <name evidence="2" type="ORF">MZO42_07585</name>
</gene>
<feature type="signal peptide" evidence="1">
    <location>
        <begin position="1"/>
        <end position="30"/>
    </location>
</feature>